<dbReference type="GO" id="GO:0016779">
    <property type="term" value="F:nucleotidyltransferase activity"/>
    <property type="evidence" value="ECO:0007669"/>
    <property type="project" value="InterPro"/>
</dbReference>
<sequence length="124" mass="14215">MRSDMTTTKRVEKPWGYELIWAHTERYVGKLLHVKQGHKLSLQFHNQKDETIHVQSGKLLFVVDEGTGLIEKEMNPGESYHIKPLTKHRMVALTDCDILEVSTPELDDVVRLEDSYGRAGTSKP</sequence>
<dbReference type="InterPro" id="IPR001538">
    <property type="entry name" value="Man6P_isomerase-2_C"/>
</dbReference>
<dbReference type="GO" id="GO:0016853">
    <property type="term" value="F:isomerase activity"/>
    <property type="evidence" value="ECO:0007669"/>
    <property type="project" value="UniProtKB-KW"/>
</dbReference>
<keyword evidence="2" id="KW-0413">Isomerase</keyword>
<organism evidence="2 3">
    <name type="scientific">Stigmatella aurantiaca</name>
    <dbReference type="NCBI Taxonomy" id="41"/>
    <lineage>
        <taxon>Bacteria</taxon>
        <taxon>Pseudomonadati</taxon>
        <taxon>Myxococcota</taxon>
        <taxon>Myxococcia</taxon>
        <taxon>Myxococcales</taxon>
        <taxon>Cystobacterineae</taxon>
        <taxon>Archangiaceae</taxon>
        <taxon>Stigmatella</taxon>
    </lineage>
</organism>
<gene>
    <name evidence="2" type="ORF">SAMN05444354_12928</name>
</gene>
<keyword evidence="3" id="KW-1185">Reference proteome</keyword>
<dbReference type="AlphaFoldDB" id="A0A1H8DBT5"/>
<name>A0A1H8DBT5_STIAU</name>
<dbReference type="InterPro" id="IPR014710">
    <property type="entry name" value="RmlC-like_jellyroll"/>
</dbReference>
<dbReference type="InterPro" id="IPR011051">
    <property type="entry name" value="RmlC_Cupin_sf"/>
</dbReference>
<dbReference type="EMBL" id="FOAP01000029">
    <property type="protein sequence ID" value="SEN04841.1"/>
    <property type="molecule type" value="Genomic_DNA"/>
</dbReference>
<evidence type="ECO:0000259" key="1">
    <source>
        <dbReference type="Pfam" id="PF01050"/>
    </source>
</evidence>
<proteinExistence type="predicted"/>
<accession>A0A1H8DBT5</accession>
<dbReference type="Proteomes" id="UP000182719">
    <property type="component" value="Unassembled WGS sequence"/>
</dbReference>
<dbReference type="Pfam" id="PF01050">
    <property type="entry name" value="MannoseP_isomer"/>
    <property type="match status" value="1"/>
</dbReference>
<evidence type="ECO:0000313" key="2">
    <source>
        <dbReference type="EMBL" id="SEN04841.1"/>
    </source>
</evidence>
<evidence type="ECO:0000313" key="3">
    <source>
        <dbReference type="Proteomes" id="UP000182719"/>
    </source>
</evidence>
<feature type="domain" description="Mannose-6-phosphate isomerase type II C-terminal" evidence="1">
    <location>
        <begin position="3"/>
        <end position="114"/>
    </location>
</feature>
<protein>
    <submittedName>
        <fullName evidence="2">Mannose-6-phosphate isomerase, cupin superfamily</fullName>
    </submittedName>
</protein>
<reference evidence="3" key="1">
    <citation type="submission" date="2016-10" db="EMBL/GenBank/DDBJ databases">
        <authorList>
            <person name="Varghese N."/>
            <person name="Submissions S."/>
        </authorList>
    </citation>
    <scope>NUCLEOTIDE SEQUENCE [LARGE SCALE GENOMIC DNA]</scope>
    <source>
        <strain evidence="3">DSM 17044</strain>
    </source>
</reference>
<dbReference type="SUPFAM" id="SSF51182">
    <property type="entry name" value="RmlC-like cupins"/>
    <property type="match status" value="1"/>
</dbReference>
<dbReference type="GO" id="GO:0005976">
    <property type="term" value="P:polysaccharide metabolic process"/>
    <property type="evidence" value="ECO:0007669"/>
    <property type="project" value="InterPro"/>
</dbReference>
<dbReference type="Gene3D" id="2.60.120.10">
    <property type="entry name" value="Jelly Rolls"/>
    <property type="match status" value="1"/>
</dbReference>